<sequence length="83" mass="9171">LEPLDDIPVYHCCASSLNQISVDEIFNIGHKIIATYPLDGTIMIAGGSISYSKFIHFTKVLLLHVLPALLIDSLLWLCGKKTM</sequence>
<feature type="non-terminal residue" evidence="2">
    <location>
        <position position="1"/>
    </location>
</feature>
<keyword evidence="1" id="KW-1133">Transmembrane helix</keyword>
<keyword evidence="1" id="KW-0812">Transmembrane</keyword>
<proteinExistence type="predicted"/>
<dbReference type="EMBL" id="CAKXAJ010005170">
    <property type="protein sequence ID" value="CAH2209054.1"/>
    <property type="molecule type" value="Genomic_DNA"/>
</dbReference>
<keyword evidence="1" id="KW-0472">Membrane</keyword>
<evidence type="ECO:0000313" key="2">
    <source>
        <dbReference type="EMBL" id="CAH2209054.1"/>
    </source>
</evidence>
<organism evidence="2 3">
    <name type="scientific">Pararge aegeria aegeria</name>
    <dbReference type="NCBI Taxonomy" id="348720"/>
    <lineage>
        <taxon>Eukaryota</taxon>
        <taxon>Metazoa</taxon>
        <taxon>Ecdysozoa</taxon>
        <taxon>Arthropoda</taxon>
        <taxon>Hexapoda</taxon>
        <taxon>Insecta</taxon>
        <taxon>Pterygota</taxon>
        <taxon>Neoptera</taxon>
        <taxon>Endopterygota</taxon>
        <taxon>Lepidoptera</taxon>
        <taxon>Glossata</taxon>
        <taxon>Ditrysia</taxon>
        <taxon>Papilionoidea</taxon>
        <taxon>Nymphalidae</taxon>
        <taxon>Satyrinae</taxon>
        <taxon>Satyrini</taxon>
        <taxon>Parargina</taxon>
        <taxon>Pararge</taxon>
    </lineage>
</organism>
<comment type="caution">
    <text evidence="2">The sequence shown here is derived from an EMBL/GenBank/DDBJ whole genome shotgun (WGS) entry which is preliminary data.</text>
</comment>
<keyword evidence="3" id="KW-1185">Reference proteome</keyword>
<feature type="transmembrane region" description="Helical" evidence="1">
    <location>
        <begin position="60"/>
        <end position="78"/>
    </location>
</feature>
<evidence type="ECO:0000313" key="3">
    <source>
        <dbReference type="Proteomes" id="UP000838756"/>
    </source>
</evidence>
<protein>
    <submittedName>
        <fullName evidence="2">Jg9187 protein</fullName>
    </submittedName>
</protein>
<reference evidence="2" key="1">
    <citation type="submission" date="2022-03" db="EMBL/GenBank/DDBJ databases">
        <authorList>
            <person name="Lindestad O."/>
        </authorList>
    </citation>
    <scope>NUCLEOTIDE SEQUENCE</scope>
</reference>
<name>A0A8S4QKG5_9NEOP</name>
<gene>
    <name evidence="2" type="primary">jg9187</name>
    <name evidence="2" type="ORF">PAEG_LOCUS1471</name>
</gene>
<accession>A0A8S4QKG5</accession>
<dbReference type="Proteomes" id="UP000838756">
    <property type="component" value="Unassembled WGS sequence"/>
</dbReference>
<dbReference type="AlphaFoldDB" id="A0A8S4QKG5"/>
<evidence type="ECO:0000256" key="1">
    <source>
        <dbReference type="SAM" id="Phobius"/>
    </source>
</evidence>